<dbReference type="InParanoid" id="A0A1D6ELW1"/>
<reference evidence="1" key="1">
    <citation type="submission" date="2015-12" db="EMBL/GenBank/DDBJ databases">
        <title>Update maize B73 reference genome by single molecule sequencing technologies.</title>
        <authorList>
            <consortium name="Maize Genome Sequencing Project"/>
            <person name="Ware D."/>
        </authorList>
    </citation>
    <scope>NUCLEOTIDE SEQUENCE [LARGE SCALE GENOMIC DNA]</scope>
    <source>
        <tissue evidence="1">Seedling</tissue>
    </source>
</reference>
<dbReference type="EMBL" id="CM007648">
    <property type="protein sequence ID" value="ONM20869.1"/>
    <property type="molecule type" value="Genomic_DNA"/>
</dbReference>
<gene>
    <name evidence="1" type="ORF">ZEAMMB73_Zm00001d005342</name>
</gene>
<accession>A0A1D6ELW1</accession>
<evidence type="ECO:0000313" key="1">
    <source>
        <dbReference type="EMBL" id="ONM20869.1"/>
    </source>
</evidence>
<organism evidence="1">
    <name type="scientific">Zea mays</name>
    <name type="common">Maize</name>
    <dbReference type="NCBI Taxonomy" id="4577"/>
    <lineage>
        <taxon>Eukaryota</taxon>
        <taxon>Viridiplantae</taxon>
        <taxon>Streptophyta</taxon>
        <taxon>Embryophyta</taxon>
        <taxon>Tracheophyta</taxon>
        <taxon>Spermatophyta</taxon>
        <taxon>Magnoliopsida</taxon>
        <taxon>Liliopsida</taxon>
        <taxon>Poales</taxon>
        <taxon>Poaceae</taxon>
        <taxon>PACMAD clade</taxon>
        <taxon>Panicoideae</taxon>
        <taxon>Andropogonodae</taxon>
        <taxon>Andropogoneae</taxon>
        <taxon>Tripsacinae</taxon>
        <taxon>Zea</taxon>
    </lineage>
</organism>
<protein>
    <submittedName>
        <fullName evidence="1">Uncharacterized protein</fullName>
    </submittedName>
</protein>
<dbReference type="AlphaFoldDB" id="A0A1D6ELW1"/>
<name>A0A1D6ELW1_MAIZE</name>
<dbReference type="PaxDb" id="4577-GRMZM2G059860_P01"/>
<dbReference type="ExpressionAtlas" id="A0A1D6ELW1">
    <property type="expression patterns" value="baseline and differential"/>
</dbReference>
<proteinExistence type="predicted"/>
<sequence length="166" mass="17520">MASPALLLPWARAPLPLQVSSNFGLQRTATPLSQLGLAITQGMVGAQKIHAAGPLPPCAQLSFLLRSISLPQAPARAQQRIPGALPCSSSLPHKTAAARPTSPRCAAPSSSSFTPERHPVFCMEKASRSTPIDVCSDAQIGIAIVLTNTDWVCLWFAFVVGEQEVV</sequence>